<sequence>MVEVTVNGESLGVRAWSPYTWSGNTAYLKKGSNQIEVRVTGTLIGLLEGQYFDYENHRITDIRCERRT</sequence>
<keyword evidence="2" id="KW-1185">Reference proteome</keyword>
<evidence type="ECO:0000313" key="2">
    <source>
        <dbReference type="Proteomes" id="UP001649230"/>
    </source>
</evidence>
<gene>
    <name evidence="1" type="ORF">L0M14_07015</name>
</gene>
<dbReference type="Proteomes" id="UP001649230">
    <property type="component" value="Chromosome"/>
</dbReference>
<accession>A0ABY3SME4</accession>
<dbReference type="RefSeq" id="WP_235121467.1">
    <property type="nucleotide sequence ID" value="NZ_CP090978.1"/>
</dbReference>
<proteinExistence type="predicted"/>
<dbReference type="EMBL" id="CP090978">
    <property type="protein sequence ID" value="UJF34894.1"/>
    <property type="molecule type" value="Genomic_DNA"/>
</dbReference>
<reference evidence="1 2" key="1">
    <citation type="journal article" date="2024" name="Int. J. Syst. Evol. Microbiol.">
        <title>Paenibacillus hexagrammi sp. nov., a novel bacterium isolated from the gut content of Hexagrammos agrammus.</title>
        <authorList>
            <person name="Jung H.K."/>
            <person name="Kim D.G."/>
            <person name="Zin H."/>
            <person name="Park J."/>
            <person name="Jung H."/>
            <person name="Kim Y.O."/>
            <person name="Kong H.J."/>
            <person name="Kim J.W."/>
            <person name="Kim Y.S."/>
        </authorList>
    </citation>
    <scope>NUCLEOTIDE SEQUENCE [LARGE SCALE GENOMIC DNA]</scope>
    <source>
        <strain evidence="1 2">YPD9-1</strain>
    </source>
</reference>
<evidence type="ECO:0000313" key="1">
    <source>
        <dbReference type="EMBL" id="UJF34894.1"/>
    </source>
</evidence>
<protein>
    <submittedName>
        <fullName evidence="1">Uncharacterized protein</fullName>
    </submittedName>
</protein>
<name>A0ABY3SME4_9BACL</name>
<organism evidence="1 2">
    <name type="scientific">Paenibacillus hexagrammi</name>
    <dbReference type="NCBI Taxonomy" id="2908839"/>
    <lineage>
        <taxon>Bacteria</taxon>
        <taxon>Bacillati</taxon>
        <taxon>Bacillota</taxon>
        <taxon>Bacilli</taxon>
        <taxon>Bacillales</taxon>
        <taxon>Paenibacillaceae</taxon>
        <taxon>Paenibacillus</taxon>
    </lineage>
</organism>